<accession>A0A162Y6X8</accession>
<name>A0A162Y6X8_9FLAO</name>
<dbReference type="EMBL" id="LQRT01000046">
    <property type="protein sequence ID" value="KZS38960.1"/>
    <property type="molecule type" value="Genomic_DNA"/>
</dbReference>
<dbReference type="Pfam" id="PF19458">
    <property type="entry name" value="DUF5995"/>
    <property type="match status" value="1"/>
</dbReference>
<comment type="caution">
    <text evidence="1">The sequence shown here is derived from an EMBL/GenBank/DDBJ whole genome shotgun (WGS) entry which is preliminary data.</text>
</comment>
<dbReference type="OrthoDB" id="583431at2"/>
<evidence type="ECO:0000313" key="2">
    <source>
        <dbReference type="Proteomes" id="UP000076715"/>
    </source>
</evidence>
<keyword evidence="2" id="KW-1185">Reference proteome</keyword>
<gene>
    <name evidence="1" type="ORF">AWE51_14435</name>
</gene>
<proteinExistence type="predicted"/>
<reference evidence="1 2" key="1">
    <citation type="submission" date="2016-01" db="EMBL/GenBank/DDBJ databases">
        <title>The draft genome sequence of Aquimarina sp. RZW4-3-2.</title>
        <authorList>
            <person name="Wang Y."/>
        </authorList>
    </citation>
    <scope>NUCLEOTIDE SEQUENCE [LARGE SCALE GENOMIC DNA]</scope>
    <source>
        <strain evidence="1 2">RZW4-3-2</strain>
    </source>
</reference>
<sequence>MPAQTINDVIVILEDIIIQSKTDNNPLGYFAALYRKVTIKVKEGIENDFFDDGPRMEKLDVIFANRYLEAYFAYQEDKEITMSWTKAFTLSKMYWPIVLQHLLVGINAHINLDLGIAAAQISNRSTIEDLKGDFDKINDILSSLVNEVENDLAEIWPTLKKILKLTRKADDFLVDFSMKLARDGAWDFAVKMANTIDENIPELIKERDYKAAKKGNIIDAPGLAVKIILMIVRLGERGTVKDKINTLNLKIVTF</sequence>
<organism evidence="1 2">
    <name type="scientific">Aquimarina aggregata</name>
    <dbReference type="NCBI Taxonomy" id="1642818"/>
    <lineage>
        <taxon>Bacteria</taxon>
        <taxon>Pseudomonadati</taxon>
        <taxon>Bacteroidota</taxon>
        <taxon>Flavobacteriia</taxon>
        <taxon>Flavobacteriales</taxon>
        <taxon>Flavobacteriaceae</taxon>
        <taxon>Aquimarina</taxon>
    </lineage>
</organism>
<protein>
    <submittedName>
        <fullName evidence="1">Uncharacterized protein</fullName>
    </submittedName>
</protein>
<dbReference type="Proteomes" id="UP000076715">
    <property type="component" value="Unassembled WGS sequence"/>
</dbReference>
<evidence type="ECO:0000313" key="1">
    <source>
        <dbReference type="EMBL" id="KZS38960.1"/>
    </source>
</evidence>
<dbReference type="InterPro" id="IPR046037">
    <property type="entry name" value="DUF5995"/>
</dbReference>
<dbReference type="AlphaFoldDB" id="A0A162Y6X8"/>